<keyword evidence="2" id="KW-0472">Membrane</keyword>
<evidence type="ECO:0000256" key="2">
    <source>
        <dbReference type="SAM" id="Phobius"/>
    </source>
</evidence>
<proteinExistence type="predicted"/>
<dbReference type="AlphaFoldDB" id="A0A840X0X7"/>
<dbReference type="InterPro" id="IPR025961">
    <property type="entry name" value="Metal_resist"/>
</dbReference>
<keyword evidence="2" id="KW-1133">Transmembrane helix</keyword>
<protein>
    <submittedName>
        <fullName evidence="3">Putative membrane protein</fullName>
    </submittedName>
</protein>
<dbReference type="Pfam" id="PF13801">
    <property type="entry name" value="Metal_resist"/>
    <property type="match status" value="1"/>
</dbReference>
<evidence type="ECO:0000256" key="1">
    <source>
        <dbReference type="SAM" id="MobiDB-lite"/>
    </source>
</evidence>
<accession>A0A840X0X7</accession>
<comment type="caution">
    <text evidence="3">The sequence shown here is derived from an EMBL/GenBank/DDBJ whole genome shotgun (WGS) entry which is preliminary data.</text>
</comment>
<dbReference type="RefSeq" id="WP_184010282.1">
    <property type="nucleotide sequence ID" value="NZ_JACIJS010000004.1"/>
</dbReference>
<keyword evidence="4" id="KW-1185">Reference proteome</keyword>
<name>A0A840X0X7_9RHOB</name>
<evidence type="ECO:0000313" key="4">
    <source>
        <dbReference type="Proteomes" id="UP000553766"/>
    </source>
</evidence>
<dbReference type="EMBL" id="JACIJS010000004">
    <property type="protein sequence ID" value="MBB5515545.1"/>
    <property type="molecule type" value="Genomic_DNA"/>
</dbReference>
<keyword evidence="2" id="KW-0812">Transmembrane</keyword>
<dbReference type="Proteomes" id="UP000553766">
    <property type="component" value="Unassembled WGS sequence"/>
</dbReference>
<gene>
    <name evidence="3" type="ORF">FHS89_001557</name>
</gene>
<organism evidence="3 4">
    <name type="scientific">Rubricella aquisinus</name>
    <dbReference type="NCBI Taxonomy" id="2028108"/>
    <lineage>
        <taxon>Bacteria</taxon>
        <taxon>Pseudomonadati</taxon>
        <taxon>Pseudomonadota</taxon>
        <taxon>Alphaproteobacteria</taxon>
        <taxon>Rhodobacterales</taxon>
        <taxon>Paracoccaceae</taxon>
        <taxon>Rubricella</taxon>
    </lineage>
</organism>
<sequence length="168" mass="18709">MGTASQKWLKIALVGSVCVNLLVVGVVAGAFLRNPDSGGTPPAPPSLRQLTQSLPDARRDDLRQVLRSRLDGQRQSPRERVLAGRALQQALLSDPFDRDAMDRVLSEQRVRINAVFDLSQSALLDTLESMTLAEREAYAQSLRERRPGAGRDGRDRREDGERPPREQR</sequence>
<feature type="transmembrane region" description="Helical" evidence="2">
    <location>
        <begin position="12"/>
        <end position="32"/>
    </location>
</feature>
<reference evidence="3 4" key="1">
    <citation type="submission" date="2020-08" db="EMBL/GenBank/DDBJ databases">
        <title>Genomic Encyclopedia of Type Strains, Phase IV (KMG-IV): sequencing the most valuable type-strain genomes for metagenomic binning, comparative biology and taxonomic classification.</title>
        <authorList>
            <person name="Goeker M."/>
        </authorList>
    </citation>
    <scope>NUCLEOTIDE SEQUENCE [LARGE SCALE GENOMIC DNA]</scope>
    <source>
        <strain evidence="3 4">DSM 103377</strain>
    </source>
</reference>
<evidence type="ECO:0000313" key="3">
    <source>
        <dbReference type="EMBL" id="MBB5515545.1"/>
    </source>
</evidence>
<feature type="region of interest" description="Disordered" evidence="1">
    <location>
        <begin position="138"/>
        <end position="168"/>
    </location>
</feature>